<gene>
    <name evidence="1" type="ORF">C4520_08970</name>
</gene>
<sequence length="74" mass="8144">MRVKVVQSIKSLQNAAAREQNEISARNTTFPRIGGEGILNLTSRDVHAIIAQIHAVSFVLILRILKGLHTKEAV</sequence>
<evidence type="ECO:0000313" key="2">
    <source>
        <dbReference type="Proteomes" id="UP000265882"/>
    </source>
</evidence>
<comment type="caution">
    <text evidence="1">The sequence shown here is derived from an EMBL/GenBank/DDBJ whole genome shotgun (WGS) entry which is preliminary data.</text>
</comment>
<dbReference type="Proteomes" id="UP000265882">
    <property type="component" value="Unassembled WGS sequence"/>
</dbReference>
<accession>A0A3A4NSX9</accession>
<organism evidence="1 2">
    <name type="scientific">Abyssobacteria bacterium (strain SURF_5)</name>
    <dbReference type="NCBI Taxonomy" id="2093360"/>
    <lineage>
        <taxon>Bacteria</taxon>
        <taxon>Pseudomonadati</taxon>
        <taxon>Candidatus Hydrogenedentota</taxon>
        <taxon>Candidatus Abyssobacteria</taxon>
    </lineage>
</organism>
<proteinExistence type="predicted"/>
<name>A0A3A4NSX9_ABYX5</name>
<evidence type="ECO:0000313" key="1">
    <source>
        <dbReference type="EMBL" id="RJP21919.1"/>
    </source>
</evidence>
<dbReference type="AlphaFoldDB" id="A0A3A4NSX9"/>
<protein>
    <submittedName>
        <fullName evidence="1">Uncharacterized protein</fullName>
    </submittedName>
</protein>
<reference evidence="1 2" key="1">
    <citation type="journal article" date="2017" name="ISME J.">
        <title>Energy and carbon metabolisms in a deep terrestrial subsurface fluid microbial community.</title>
        <authorList>
            <person name="Momper L."/>
            <person name="Jungbluth S.P."/>
            <person name="Lee M.D."/>
            <person name="Amend J.P."/>
        </authorList>
    </citation>
    <scope>NUCLEOTIDE SEQUENCE [LARGE SCALE GENOMIC DNA]</scope>
    <source>
        <strain evidence="1">SURF_5</strain>
    </source>
</reference>
<dbReference type="EMBL" id="QZKU01000063">
    <property type="protein sequence ID" value="RJP21919.1"/>
    <property type="molecule type" value="Genomic_DNA"/>
</dbReference>